<evidence type="ECO:0000256" key="2">
    <source>
        <dbReference type="ARBA" id="ARBA00003968"/>
    </source>
</evidence>
<evidence type="ECO:0000256" key="6">
    <source>
        <dbReference type="ARBA" id="ARBA00011893"/>
    </source>
</evidence>
<evidence type="ECO:0000256" key="11">
    <source>
        <dbReference type="HAMAP-Rule" id="MF_00004"/>
    </source>
</evidence>
<reference evidence="13 14" key="1">
    <citation type="submission" date="2024-01" db="EMBL/GenBank/DDBJ databases">
        <authorList>
            <person name="Botero Cardona J."/>
        </authorList>
    </citation>
    <scope>NUCLEOTIDE SEQUENCE [LARGE SCALE GENOMIC DNA]</scope>
    <source>
        <strain evidence="13 14">LMG 33000</strain>
    </source>
</reference>
<dbReference type="InterPro" id="IPR050054">
    <property type="entry name" value="UPRTase/APRTase"/>
</dbReference>
<sequence>MEKINLRDYVATVKDYPEPGVEFRDISPLMGNGAAYKDAINQIVDFAKDLNVELIAGPESRGFIVGSPLAYALGVGFVPARKVGKLPREAVSASYTLEYGGVNELEIHKDAIKPGQRVLIVDDLLATGGTINATRRIIEELGGVVAGVAFIIELEALHGREKAMEAGEVPFLALMEY</sequence>
<evidence type="ECO:0000256" key="9">
    <source>
        <dbReference type="ARBA" id="ARBA00022679"/>
    </source>
</evidence>
<dbReference type="NCBIfam" id="TIGR01090">
    <property type="entry name" value="apt"/>
    <property type="match status" value="1"/>
</dbReference>
<evidence type="ECO:0000256" key="4">
    <source>
        <dbReference type="ARBA" id="ARBA00004659"/>
    </source>
</evidence>
<dbReference type="InterPro" id="IPR029057">
    <property type="entry name" value="PRTase-like"/>
</dbReference>
<comment type="subcellular location">
    <subcellularLocation>
        <location evidence="3 11">Cytoplasm</location>
    </subcellularLocation>
</comment>
<proteinExistence type="inferred from homology"/>
<comment type="catalytic activity">
    <reaction evidence="1 11">
        <text>AMP + diphosphate = 5-phospho-alpha-D-ribose 1-diphosphate + adenine</text>
        <dbReference type="Rhea" id="RHEA:16609"/>
        <dbReference type="ChEBI" id="CHEBI:16708"/>
        <dbReference type="ChEBI" id="CHEBI:33019"/>
        <dbReference type="ChEBI" id="CHEBI:58017"/>
        <dbReference type="ChEBI" id="CHEBI:456215"/>
        <dbReference type="EC" id="2.4.2.7"/>
    </reaction>
</comment>
<comment type="similarity">
    <text evidence="5 11">Belongs to the purine/pyrimidine phosphoribosyltransferase family.</text>
</comment>
<dbReference type="HAMAP" id="MF_00004">
    <property type="entry name" value="Aden_phosphoribosyltr"/>
    <property type="match status" value="1"/>
</dbReference>
<protein>
    <recommendedName>
        <fullName evidence="6 11">Adenine phosphoribosyltransferase</fullName>
        <shortName evidence="11">APRT</shortName>
        <ecNumber evidence="6 11">2.4.2.7</ecNumber>
    </recommendedName>
</protein>
<keyword evidence="7 11" id="KW-0963">Cytoplasm</keyword>
<keyword evidence="10 11" id="KW-0660">Purine salvage</keyword>
<dbReference type="NCBIfam" id="NF002633">
    <property type="entry name" value="PRK02304.1-2"/>
    <property type="match status" value="1"/>
</dbReference>
<dbReference type="NCBIfam" id="NF002634">
    <property type="entry name" value="PRK02304.1-3"/>
    <property type="match status" value="1"/>
</dbReference>
<dbReference type="PANTHER" id="PTHR32315:SF3">
    <property type="entry name" value="ADENINE PHOSPHORIBOSYLTRANSFERASE"/>
    <property type="match status" value="1"/>
</dbReference>
<evidence type="ECO:0000259" key="12">
    <source>
        <dbReference type="Pfam" id="PF00156"/>
    </source>
</evidence>
<evidence type="ECO:0000256" key="1">
    <source>
        <dbReference type="ARBA" id="ARBA00000868"/>
    </source>
</evidence>
<comment type="pathway">
    <text evidence="4 11">Purine metabolism; AMP biosynthesis via salvage pathway; AMP from adenine: step 1/1.</text>
</comment>
<dbReference type="Gene3D" id="3.40.50.2020">
    <property type="match status" value="1"/>
</dbReference>
<evidence type="ECO:0000256" key="7">
    <source>
        <dbReference type="ARBA" id="ARBA00022490"/>
    </source>
</evidence>
<dbReference type="Proteomes" id="UP001314241">
    <property type="component" value="Unassembled WGS sequence"/>
</dbReference>
<dbReference type="InterPro" id="IPR005764">
    <property type="entry name" value="Ade_phspho_trans"/>
</dbReference>
<feature type="domain" description="Phosphoribosyltransferase" evidence="12">
    <location>
        <begin position="38"/>
        <end position="152"/>
    </location>
</feature>
<evidence type="ECO:0000256" key="8">
    <source>
        <dbReference type="ARBA" id="ARBA00022676"/>
    </source>
</evidence>
<comment type="subunit">
    <text evidence="11">Homodimer.</text>
</comment>
<keyword evidence="8 11" id="KW-0328">Glycosyltransferase</keyword>
<comment type="function">
    <text evidence="2 11">Catalyzes a salvage reaction resulting in the formation of AMP, that is energically less costly than de novo synthesis.</text>
</comment>
<comment type="caution">
    <text evidence="13">The sequence shown here is derived from an EMBL/GenBank/DDBJ whole genome shotgun (WGS) entry which is preliminary data.</text>
</comment>
<evidence type="ECO:0000313" key="14">
    <source>
        <dbReference type="Proteomes" id="UP001314241"/>
    </source>
</evidence>
<evidence type="ECO:0000256" key="3">
    <source>
        <dbReference type="ARBA" id="ARBA00004496"/>
    </source>
</evidence>
<accession>A0ABP0EPH9</accession>
<evidence type="ECO:0000256" key="10">
    <source>
        <dbReference type="ARBA" id="ARBA00022726"/>
    </source>
</evidence>
<dbReference type="NCBIfam" id="NF002636">
    <property type="entry name" value="PRK02304.1-5"/>
    <property type="match status" value="1"/>
</dbReference>
<evidence type="ECO:0000313" key="13">
    <source>
        <dbReference type="EMBL" id="CAK8054189.1"/>
    </source>
</evidence>
<dbReference type="EMBL" id="CAWVOH010000001">
    <property type="protein sequence ID" value="CAK8054189.1"/>
    <property type="molecule type" value="Genomic_DNA"/>
</dbReference>
<gene>
    <name evidence="11" type="primary">apt</name>
    <name evidence="13" type="ORF">R54876_GBNLAHCA_00751</name>
</gene>
<dbReference type="CDD" id="cd06223">
    <property type="entry name" value="PRTases_typeI"/>
    <property type="match status" value="1"/>
</dbReference>
<dbReference type="InterPro" id="IPR000836">
    <property type="entry name" value="PRTase_dom"/>
</dbReference>
<dbReference type="PANTHER" id="PTHR32315">
    <property type="entry name" value="ADENINE PHOSPHORIBOSYLTRANSFERASE"/>
    <property type="match status" value="1"/>
</dbReference>
<dbReference type="EC" id="2.4.2.7" evidence="6 11"/>
<name>A0ABP0EPH9_9LACO</name>
<dbReference type="SUPFAM" id="SSF53271">
    <property type="entry name" value="PRTase-like"/>
    <property type="match status" value="1"/>
</dbReference>
<keyword evidence="9 11" id="KW-0808">Transferase</keyword>
<keyword evidence="14" id="KW-1185">Reference proteome</keyword>
<dbReference type="GO" id="GO:0003999">
    <property type="term" value="F:adenine phosphoribosyltransferase activity"/>
    <property type="evidence" value="ECO:0007669"/>
    <property type="project" value="UniProtKB-EC"/>
</dbReference>
<dbReference type="Pfam" id="PF00156">
    <property type="entry name" value="Pribosyltran"/>
    <property type="match status" value="1"/>
</dbReference>
<dbReference type="RefSeq" id="WP_349641726.1">
    <property type="nucleotide sequence ID" value="NZ_CAWVOH010000001.1"/>
</dbReference>
<evidence type="ECO:0000256" key="5">
    <source>
        <dbReference type="ARBA" id="ARBA00008391"/>
    </source>
</evidence>
<organism evidence="13 14">
    <name type="scientific">Eupransor demetentiae</name>
    <dbReference type="NCBI Taxonomy" id="3109584"/>
    <lineage>
        <taxon>Bacteria</taxon>
        <taxon>Bacillati</taxon>
        <taxon>Bacillota</taxon>
        <taxon>Bacilli</taxon>
        <taxon>Lactobacillales</taxon>
        <taxon>Lactobacillaceae</taxon>
        <taxon>Eupransor</taxon>
    </lineage>
</organism>